<evidence type="ECO:0000256" key="1">
    <source>
        <dbReference type="SAM" id="Phobius"/>
    </source>
</evidence>
<gene>
    <name evidence="2" type="ORF">LCGC14_1015260</name>
</gene>
<keyword evidence="1" id="KW-0812">Transmembrane</keyword>
<accession>A0A0F9QHB5</accession>
<reference evidence="2" key="1">
    <citation type="journal article" date="2015" name="Nature">
        <title>Complex archaea that bridge the gap between prokaryotes and eukaryotes.</title>
        <authorList>
            <person name="Spang A."/>
            <person name="Saw J.H."/>
            <person name="Jorgensen S.L."/>
            <person name="Zaremba-Niedzwiedzka K."/>
            <person name="Martijn J."/>
            <person name="Lind A.E."/>
            <person name="van Eijk R."/>
            <person name="Schleper C."/>
            <person name="Guy L."/>
            <person name="Ettema T.J."/>
        </authorList>
    </citation>
    <scope>NUCLEOTIDE SEQUENCE</scope>
</reference>
<name>A0A0F9QHB5_9ZZZZ</name>
<protein>
    <submittedName>
        <fullName evidence="2">Uncharacterized protein</fullName>
    </submittedName>
</protein>
<organism evidence="2">
    <name type="scientific">marine sediment metagenome</name>
    <dbReference type="NCBI Taxonomy" id="412755"/>
    <lineage>
        <taxon>unclassified sequences</taxon>
        <taxon>metagenomes</taxon>
        <taxon>ecological metagenomes</taxon>
    </lineage>
</organism>
<keyword evidence="1" id="KW-1133">Transmembrane helix</keyword>
<dbReference type="EMBL" id="LAZR01004020">
    <property type="protein sequence ID" value="KKN12561.1"/>
    <property type="molecule type" value="Genomic_DNA"/>
</dbReference>
<evidence type="ECO:0000313" key="2">
    <source>
        <dbReference type="EMBL" id="KKN12561.1"/>
    </source>
</evidence>
<dbReference type="AlphaFoldDB" id="A0A0F9QHB5"/>
<feature type="transmembrane region" description="Helical" evidence="1">
    <location>
        <begin position="212"/>
        <end position="232"/>
    </location>
</feature>
<sequence length="241" mass="26002">MMKKKIFVFSISALLFFGVIFSANAYHEYITTWEGPAHEHCGHDASTASVNGTLTLTLNFTGTLEPYQMFEIAIEVNNFTEATLDPFYNRTMLGIPGVGEEGVVIDNHLFSSPLGEHVLNRREEVDRWGSYDESMGTRSDTDTIFKLLAPGKAGNYTLMALAICGVNQSGVFADSVEHAEVNITYIEGTVDIEVIGPAVNGGGGNGGTISGGLLTVIIGSTFAASTIIILSIRKKVRKKEL</sequence>
<keyword evidence="1" id="KW-0472">Membrane</keyword>
<proteinExistence type="predicted"/>
<comment type="caution">
    <text evidence="2">The sequence shown here is derived from an EMBL/GenBank/DDBJ whole genome shotgun (WGS) entry which is preliminary data.</text>
</comment>